<accession>A0A0C3VUA3</accession>
<reference evidence="1 3" key="2">
    <citation type="journal article" date="2014" name="BMC Genomics">
        <title>An improved genome release (version Mt4.0) for the model legume Medicago truncatula.</title>
        <authorList>
            <person name="Tang H."/>
            <person name="Krishnakumar V."/>
            <person name="Bidwell S."/>
            <person name="Rosen B."/>
            <person name="Chan A."/>
            <person name="Zhou S."/>
            <person name="Gentzbittel L."/>
            <person name="Childs K.L."/>
            <person name="Yandell M."/>
            <person name="Gundlach H."/>
            <person name="Mayer K.F."/>
            <person name="Schwartz D.C."/>
            <person name="Town C.D."/>
        </authorList>
    </citation>
    <scope>GENOME REANNOTATION</scope>
    <source>
        <strain evidence="2 3">cv. Jemalong A17</strain>
    </source>
</reference>
<proteinExistence type="predicted"/>
<protein>
    <submittedName>
        <fullName evidence="1">SEC7-like guanine nucleotide exchange family protein</fullName>
    </submittedName>
</protein>
<evidence type="ECO:0000313" key="3">
    <source>
        <dbReference type="Proteomes" id="UP000002051"/>
    </source>
</evidence>
<dbReference type="Proteomes" id="UP000002051">
    <property type="component" value="Chromosome 6"/>
</dbReference>
<dbReference type="HOGENOM" id="CLU_2853111_0_0_1"/>
<dbReference type="EMBL" id="CM001222">
    <property type="protein sequence ID" value="AES74951.2"/>
    <property type="molecule type" value="Genomic_DNA"/>
</dbReference>
<gene>
    <name evidence="1" type="ordered locus">MTR_6g018280</name>
</gene>
<evidence type="ECO:0000313" key="2">
    <source>
        <dbReference type="EnsemblPlants" id="AES74951"/>
    </source>
</evidence>
<sequence>MEADSWTILIQPIVVVELMDQVEKSDVDSSMPENVDMQSMRGKMVLELLKILLENVGAVFRTSER</sequence>
<dbReference type="PaxDb" id="3880-AES74951"/>
<reference evidence="2" key="3">
    <citation type="submission" date="2015-04" db="UniProtKB">
        <authorList>
            <consortium name="EnsemblPlants"/>
        </authorList>
    </citation>
    <scope>IDENTIFICATION</scope>
    <source>
        <strain evidence="2">cv. Jemalong A17</strain>
    </source>
</reference>
<keyword evidence="3" id="KW-1185">Reference proteome</keyword>
<dbReference type="AlphaFoldDB" id="G7KMR1"/>
<dbReference type="EnsemblPlants" id="AES74951">
    <property type="protein sequence ID" value="AES74951"/>
    <property type="gene ID" value="MTR_6g018280"/>
</dbReference>
<reference evidence="1 3" key="1">
    <citation type="journal article" date="2011" name="Nature">
        <title>The Medicago genome provides insight into the evolution of rhizobial symbioses.</title>
        <authorList>
            <person name="Young N.D."/>
            <person name="Debelle F."/>
            <person name="Oldroyd G.E."/>
            <person name="Geurts R."/>
            <person name="Cannon S.B."/>
            <person name="Udvardi M.K."/>
            <person name="Benedito V.A."/>
            <person name="Mayer K.F."/>
            <person name="Gouzy J."/>
            <person name="Schoof H."/>
            <person name="Van de Peer Y."/>
            <person name="Proost S."/>
            <person name="Cook D.R."/>
            <person name="Meyers B.C."/>
            <person name="Spannagl M."/>
            <person name="Cheung F."/>
            <person name="De Mita S."/>
            <person name="Krishnakumar V."/>
            <person name="Gundlach H."/>
            <person name="Zhou S."/>
            <person name="Mudge J."/>
            <person name="Bharti A.K."/>
            <person name="Murray J.D."/>
            <person name="Naoumkina M.A."/>
            <person name="Rosen B."/>
            <person name="Silverstein K.A."/>
            <person name="Tang H."/>
            <person name="Rombauts S."/>
            <person name="Zhao P.X."/>
            <person name="Zhou P."/>
            <person name="Barbe V."/>
            <person name="Bardou P."/>
            <person name="Bechner M."/>
            <person name="Bellec A."/>
            <person name="Berger A."/>
            <person name="Berges H."/>
            <person name="Bidwell S."/>
            <person name="Bisseling T."/>
            <person name="Choisne N."/>
            <person name="Couloux A."/>
            <person name="Denny R."/>
            <person name="Deshpande S."/>
            <person name="Dai X."/>
            <person name="Doyle J.J."/>
            <person name="Dudez A.M."/>
            <person name="Farmer A.D."/>
            <person name="Fouteau S."/>
            <person name="Franken C."/>
            <person name="Gibelin C."/>
            <person name="Gish J."/>
            <person name="Goldstein S."/>
            <person name="Gonzalez A.J."/>
            <person name="Green P.J."/>
            <person name="Hallab A."/>
            <person name="Hartog M."/>
            <person name="Hua A."/>
            <person name="Humphray S.J."/>
            <person name="Jeong D.H."/>
            <person name="Jing Y."/>
            <person name="Jocker A."/>
            <person name="Kenton S.M."/>
            <person name="Kim D.J."/>
            <person name="Klee K."/>
            <person name="Lai H."/>
            <person name="Lang C."/>
            <person name="Lin S."/>
            <person name="Macmil S.L."/>
            <person name="Magdelenat G."/>
            <person name="Matthews L."/>
            <person name="McCorrison J."/>
            <person name="Monaghan E.L."/>
            <person name="Mun J.H."/>
            <person name="Najar F.Z."/>
            <person name="Nicholson C."/>
            <person name="Noirot C."/>
            <person name="O'Bleness M."/>
            <person name="Paule C.R."/>
            <person name="Poulain J."/>
            <person name="Prion F."/>
            <person name="Qin B."/>
            <person name="Qu C."/>
            <person name="Retzel E.F."/>
            <person name="Riddle C."/>
            <person name="Sallet E."/>
            <person name="Samain S."/>
            <person name="Samson N."/>
            <person name="Sanders I."/>
            <person name="Saurat O."/>
            <person name="Scarpelli C."/>
            <person name="Schiex T."/>
            <person name="Segurens B."/>
            <person name="Severin A.J."/>
            <person name="Sherrier D.J."/>
            <person name="Shi R."/>
            <person name="Sims S."/>
            <person name="Singer S.R."/>
            <person name="Sinharoy S."/>
            <person name="Sterck L."/>
            <person name="Viollet A."/>
            <person name="Wang B.B."/>
            <person name="Wang K."/>
            <person name="Wang M."/>
            <person name="Wang X."/>
            <person name="Warfsmann J."/>
            <person name="Weissenbach J."/>
            <person name="White D.D."/>
            <person name="White J.D."/>
            <person name="Wiley G.B."/>
            <person name="Wincker P."/>
            <person name="Xing Y."/>
            <person name="Yang L."/>
            <person name="Yao Z."/>
            <person name="Ying F."/>
            <person name="Zhai J."/>
            <person name="Zhou L."/>
            <person name="Zuber A."/>
            <person name="Denarie J."/>
            <person name="Dixon R.A."/>
            <person name="May G.D."/>
            <person name="Schwartz D.C."/>
            <person name="Rogers J."/>
            <person name="Quetier F."/>
            <person name="Town C.D."/>
            <person name="Roe B.A."/>
        </authorList>
    </citation>
    <scope>NUCLEOTIDE SEQUENCE [LARGE SCALE GENOMIC DNA]</scope>
    <source>
        <strain evidence="1">A17</strain>
        <strain evidence="2 3">cv. Jemalong A17</strain>
    </source>
</reference>
<accession>G7KMR1</accession>
<name>G7KMR1_MEDTR</name>
<dbReference type="STRING" id="3880.G7KMR1"/>
<organism evidence="1 3">
    <name type="scientific">Medicago truncatula</name>
    <name type="common">Barrel medic</name>
    <name type="synonym">Medicago tribuloides</name>
    <dbReference type="NCBI Taxonomy" id="3880"/>
    <lineage>
        <taxon>Eukaryota</taxon>
        <taxon>Viridiplantae</taxon>
        <taxon>Streptophyta</taxon>
        <taxon>Embryophyta</taxon>
        <taxon>Tracheophyta</taxon>
        <taxon>Spermatophyta</taxon>
        <taxon>Magnoliopsida</taxon>
        <taxon>eudicotyledons</taxon>
        <taxon>Gunneridae</taxon>
        <taxon>Pentapetalae</taxon>
        <taxon>rosids</taxon>
        <taxon>fabids</taxon>
        <taxon>Fabales</taxon>
        <taxon>Fabaceae</taxon>
        <taxon>Papilionoideae</taxon>
        <taxon>50 kb inversion clade</taxon>
        <taxon>NPAAA clade</taxon>
        <taxon>Hologalegina</taxon>
        <taxon>IRL clade</taxon>
        <taxon>Trifolieae</taxon>
        <taxon>Medicago</taxon>
    </lineage>
</organism>
<evidence type="ECO:0000313" key="1">
    <source>
        <dbReference type="EMBL" id="AES74951.2"/>
    </source>
</evidence>